<evidence type="ECO:0000256" key="5">
    <source>
        <dbReference type="SAM" id="Phobius"/>
    </source>
</evidence>
<feature type="transmembrane region" description="Helical" evidence="5">
    <location>
        <begin position="404"/>
        <end position="424"/>
    </location>
</feature>
<evidence type="ECO:0000256" key="4">
    <source>
        <dbReference type="ARBA" id="ARBA00023136"/>
    </source>
</evidence>
<name>A0A0V8J7Z1_9BACL</name>
<comment type="subcellular location">
    <subcellularLocation>
        <location evidence="1">Membrane</location>
        <topology evidence="1">Multi-pass membrane protein</topology>
    </subcellularLocation>
</comment>
<evidence type="ECO:0000259" key="6">
    <source>
        <dbReference type="Pfam" id="PF04932"/>
    </source>
</evidence>
<feature type="transmembrane region" description="Helical" evidence="5">
    <location>
        <begin position="12"/>
        <end position="31"/>
    </location>
</feature>
<proteinExistence type="predicted"/>
<feature type="transmembrane region" description="Helical" evidence="5">
    <location>
        <begin position="70"/>
        <end position="90"/>
    </location>
</feature>
<dbReference type="PANTHER" id="PTHR37422:SF23">
    <property type="entry name" value="TEICHURONIC ACID BIOSYNTHESIS PROTEIN TUAE"/>
    <property type="match status" value="1"/>
</dbReference>
<dbReference type="Pfam" id="PF04932">
    <property type="entry name" value="Wzy_C"/>
    <property type="match status" value="1"/>
</dbReference>
<feature type="transmembrane region" description="Helical" evidence="5">
    <location>
        <begin position="37"/>
        <end position="58"/>
    </location>
</feature>
<gene>
    <name evidence="7" type="ORF">AS030_10870</name>
</gene>
<feature type="transmembrane region" description="Helical" evidence="5">
    <location>
        <begin position="127"/>
        <end position="147"/>
    </location>
</feature>
<dbReference type="InterPro" id="IPR051533">
    <property type="entry name" value="WaaL-like"/>
</dbReference>
<evidence type="ECO:0000313" key="8">
    <source>
        <dbReference type="Proteomes" id="UP000054099"/>
    </source>
</evidence>
<dbReference type="RefSeq" id="WP_061971862.1">
    <property type="nucleotide sequence ID" value="NZ_FMAV01000002.1"/>
</dbReference>
<keyword evidence="4 5" id="KW-0472">Membrane</keyword>
<keyword evidence="3 5" id="KW-1133">Transmembrane helix</keyword>
<feature type="transmembrane region" description="Helical" evidence="5">
    <location>
        <begin position="304"/>
        <end position="322"/>
    </location>
</feature>
<dbReference type="GO" id="GO:0016020">
    <property type="term" value="C:membrane"/>
    <property type="evidence" value="ECO:0007669"/>
    <property type="project" value="UniProtKB-SubCell"/>
</dbReference>
<evidence type="ECO:0000256" key="1">
    <source>
        <dbReference type="ARBA" id="ARBA00004141"/>
    </source>
</evidence>
<evidence type="ECO:0000256" key="3">
    <source>
        <dbReference type="ARBA" id="ARBA00022989"/>
    </source>
</evidence>
<dbReference type="Proteomes" id="UP000054099">
    <property type="component" value="Unassembled WGS sequence"/>
</dbReference>
<dbReference type="AlphaFoldDB" id="A0A0V8J7Z1"/>
<sequence>MPDLRNILESKITQVILALLFAVFAGNWLLGKVPVQSPVLLSGALVGYIILIAVFLAARPVIQEIPFTTLLLYLLVFTSFLGAGILSIPAGPVTMFPYRMLYMVMVPVFLYLALFQKEGLQWDKVKIKPALYFHLFWVLYALFSLSWTRSFSMGAVDLIFLVIGISLIFFMVFLLNKEEEYIHVYWIWLVMFAVLTVIGLWNHITHNHLAISRINQVAEYQKGIPTSVFVNENDFASFLSVSFFLTLAFVHRTKSWQLKAAGGAVMLVSLYVLVYTSSRANFIAIPLGLFFWFVFLTNRNVKKVLILLGAAGGAALAMVYPSKLMAAVSKVEGMLVSLLTTNAPEAEITSVDIRSNLIKNGWLFFEKSFGFGIGSGNAKYYLMHFAEYPTKGIINVHNWWMEILVNYGALIFIGYVLLYLWVVLQLFRIFRQSHTRYEKMISEGLLGGMIAFSLSCISPSSQISLNYLWLLFAFSLSFINYWRVKQNEESYRPMK</sequence>
<dbReference type="PANTHER" id="PTHR37422">
    <property type="entry name" value="TEICHURONIC ACID BIOSYNTHESIS PROTEIN TUAE"/>
    <property type="match status" value="1"/>
</dbReference>
<feature type="transmembrane region" description="Helical" evidence="5">
    <location>
        <begin position="96"/>
        <end position="115"/>
    </location>
</feature>
<feature type="domain" description="O-antigen ligase-related" evidence="6">
    <location>
        <begin position="265"/>
        <end position="415"/>
    </location>
</feature>
<feature type="transmembrane region" description="Helical" evidence="5">
    <location>
        <begin position="258"/>
        <end position="274"/>
    </location>
</feature>
<keyword evidence="8" id="KW-1185">Reference proteome</keyword>
<organism evidence="7 8">
    <name type="scientific">Fictibacillus enclensis</name>
    <dbReference type="NCBI Taxonomy" id="1017270"/>
    <lineage>
        <taxon>Bacteria</taxon>
        <taxon>Bacillati</taxon>
        <taxon>Bacillota</taxon>
        <taxon>Bacilli</taxon>
        <taxon>Bacillales</taxon>
        <taxon>Fictibacillaceae</taxon>
        <taxon>Fictibacillus</taxon>
    </lineage>
</organism>
<feature type="transmembrane region" description="Helical" evidence="5">
    <location>
        <begin position="182"/>
        <end position="201"/>
    </location>
</feature>
<dbReference type="EMBL" id="LNQN01000002">
    <property type="protein sequence ID" value="KSU83083.1"/>
    <property type="molecule type" value="Genomic_DNA"/>
</dbReference>
<evidence type="ECO:0000313" key="7">
    <source>
        <dbReference type="EMBL" id="KSU83083.1"/>
    </source>
</evidence>
<feature type="transmembrane region" description="Helical" evidence="5">
    <location>
        <begin position="235"/>
        <end position="251"/>
    </location>
</feature>
<feature type="transmembrane region" description="Helical" evidence="5">
    <location>
        <begin position="153"/>
        <end position="175"/>
    </location>
</feature>
<evidence type="ECO:0000256" key="2">
    <source>
        <dbReference type="ARBA" id="ARBA00022692"/>
    </source>
</evidence>
<accession>A0A0V8J7Z1</accession>
<reference evidence="7 8" key="1">
    <citation type="journal article" date="2014" name="Antonie Van Leeuwenhoek">
        <title>Fictibacillus enclensis sp. nov., isolated from marine sediment.</title>
        <authorList>
            <person name="Dastager S.G."/>
            <person name="Mawlankar R."/>
            <person name="Srinivasan K."/>
            <person name="Tang S.K."/>
            <person name="Lee J.C."/>
            <person name="Ramana V.V."/>
            <person name="Shouche Y.S."/>
        </authorList>
    </citation>
    <scope>NUCLEOTIDE SEQUENCE [LARGE SCALE GENOMIC DNA]</scope>
    <source>
        <strain evidence="7 8">NIO-1003</strain>
    </source>
</reference>
<dbReference type="InterPro" id="IPR007016">
    <property type="entry name" value="O-antigen_ligase-rel_domated"/>
</dbReference>
<feature type="transmembrane region" description="Helical" evidence="5">
    <location>
        <begin position="467"/>
        <end position="484"/>
    </location>
</feature>
<feature type="transmembrane region" description="Helical" evidence="5">
    <location>
        <begin position="444"/>
        <end position="461"/>
    </location>
</feature>
<feature type="transmembrane region" description="Helical" evidence="5">
    <location>
        <begin position="280"/>
        <end position="297"/>
    </location>
</feature>
<dbReference type="OrthoDB" id="9255580at2"/>
<keyword evidence="2 5" id="KW-0812">Transmembrane</keyword>
<comment type="caution">
    <text evidence="7">The sequence shown here is derived from an EMBL/GenBank/DDBJ whole genome shotgun (WGS) entry which is preliminary data.</text>
</comment>
<protein>
    <recommendedName>
        <fullName evidence="6">O-antigen ligase-related domain-containing protein</fullName>
    </recommendedName>
</protein>